<keyword evidence="2" id="KW-1133">Transmembrane helix</keyword>
<feature type="compositionally biased region" description="Basic and acidic residues" evidence="1">
    <location>
        <begin position="207"/>
        <end position="244"/>
    </location>
</feature>
<name>A0A9P5ATS4_9HYPO</name>
<dbReference type="EMBL" id="PVQB02000083">
    <property type="protein sequence ID" value="KAF4343687.1"/>
    <property type="molecule type" value="Genomic_DNA"/>
</dbReference>
<reference evidence="3" key="2">
    <citation type="submission" date="2020-02" db="EMBL/GenBank/DDBJ databases">
        <title>Identification and distribution of gene clusters putatively required for synthesis of sphingolipid metabolism inhibitors in phylogenetically diverse species of the filamentous fungus Fusarium.</title>
        <authorList>
            <person name="Kim H.-S."/>
            <person name="Busman M."/>
            <person name="Brown D.W."/>
            <person name="Divon H."/>
            <person name="Uhlig S."/>
            <person name="Proctor R.H."/>
        </authorList>
    </citation>
    <scope>NUCLEOTIDE SEQUENCE</scope>
    <source>
        <strain evidence="3">NRRL 25174</strain>
    </source>
</reference>
<proteinExistence type="predicted"/>
<feature type="transmembrane region" description="Helical" evidence="2">
    <location>
        <begin position="36"/>
        <end position="55"/>
    </location>
</feature>
<evidence type="ECO:0000313" key="4">
    <source>
        <dbReference type="Proteomes" id="UP000730481"/>
    </source>
</evidence>
<reference evidence="3" key="1">
    <citation type="journal article" date="2017" name="Mycologia">
        <title>Fusarium algeriense, sp. nov., a novel toxigenic crown rot pathogen of durum wheat from Algeria is nested in the Fusarium burgessii species complex.</title>
        <authorList>
            <person name="Laraba I."/>
            <person name="Keddad A."/>
            <person name="Boureghda H."/>
            <person name="Abdallah N."/>
            <person name="Vaughan M.M."/>
            <person name="Proctor R.H."/>
            <person name="Busman M."/>
            <person name="O'Donnell K."/>
        </authorList>
    </citation>
    <scope>NUCLEOTIDE SEQUENCE</scope>
    <source>
        <strain evidence="3">NRRL 25174</strain>
    </source>
</reference>
<sequence length="275" mass="30471">MIHPTVLYLTFSLVLLIIATIVHVRSSNLSLAISPTLSILTILLPIVGFLNTAFYPGIRRTTRSSSSGVAQLAPLIVQVLQALVTTILATLLIERAVPSEVMGCMLDKKWMSMFRAHDAGSIRRIQDAFDCCGLNSIRDRAYPFPGTAPSNCAETYGRSSACREPWSGALQTLSLLDLAVVLGVGLIQMLGLFLAKKDSSWWSNWRSHDRGQTNHHHESRRPLLIDRERDVTEEGEIAPERLERPPQGYGSVPENEQGPRVVPSSVIERNSWTED</sequence>
<accession>A0A9P5ATS4</accession>
<feature type="transmembrane region" description="Helical" evidence="2">
    <location>
        <begin position="75"/>
        <end position="93"/>
    </location>
</feature>
<protein>
    <recommendedName>
        <fullName evidence="5">Tetraspanin</fullName>
    </recommendedName>
</protein>
<comment type="caution">
    <text evidence="3">The sequence shown here is derived from an EMBL/GenBank/DDBJ whole genome shotgun (WGS) entry which is preliminary data.</text>
</comment>
<dbReference type="OrthoDB" id="71600at2759"/>
<dbReference type="AlphaFoldDB" id="A0A9P5ATS4"/>
<evidence type="ECO:0000256" key="1">
    <source>
        <dbReference type="SAM" id="MobiDB-lite"/>
    </source>
</evidence>
<keyword evidence="2" id="KW-0812">Transmembrane</keyword>
<evidence type="ECO:0000313" key="3">
    <source>
        <dbReference type="EMBL" id="KAF4343687.1"/>
    </source>
</evidence>
<evidence type="ECO:0000256" key="2">
    <source>
        <dbReference type="SAM" id="Phobius"/>
    </source>
</evidence>
<keyword evidence="4" id="KW-1185">Reference proteome</keyword>
<organism evidence="3 4">
    <name type="scientific">Fusarium beomiforme</name>
    <dbReference type="NCBI Taxonomy" id="44412"/>
    <lineage>
        <taxon>Eukaryota</taxon>
        <taxon>Fungi</taxon>
        <taxon>Dikarya</taxon>
        <taxon>Ascomycota</taxon>
        <taxon>Pezizomycotina</taxon>
        <taxon>Sordariomycetes</taxon>
        <taxon>Hypocreomycetidae</taxon>
        <taxon>Hypocreales</taxon>
        <taxon>Nectriaceae</taxon>
        <taxon>Fusarium</taxon>
        <taxon>Fusarium burgessii species complex</taxon>
    </lineage>
</organism>
<feature type="transmembrane region" description="Helical" evidence="2">
    <location>
        <begin position="6"/>
        <end position="24"/>
    </location>
</feature>
<keyword evidence="2" id="KW-0472">Membrane</keyword>
<dbReference type="Proteomes" id="UP000730481">
    <property type="component" value="Unassembled WGS sequence"/>
</dbReference>
<feature type="region of interest" description="Disordered" evidence="1">
    <location>
        <begin position="207"/>
        <end position="275"/>
    </location>
</feature>
<feature type="transmembrane region" description="Helical" evidence="2">
    <location>
        <begin position="173"/>
        <end position="195"/>
    </location>
</feature>
<gene>
    <name evidence="3" type="ORF">FBEOM_2360</name>
</gene>
<evidence type="ECO:0008006" key="5">
    <source>
        <dbReference type="Google" id="ProtNLM"/>
    </source>
</evidence>